<evidence type="ECO:0000313" key="1">
    <source>
        <dbReference type="EMBL" id="MBA0781773.1"/>
    </source>
</evidence>
<feature type="non-terminal residue" evidence="1">
    <location>
        <position position="21"/>
    </location>
</feature>
<dbReference type="Proteomes" id="UP000593568">
    <property type="component" value="Unassembled WGS sequence"/>
</dbReference>
<name>A0A7J9F8X8_9ROSI</name>
<accession>A0A7J9F8X8</accession>
<dbReference type="AlphaFoldDB" id="A0A7J9F8X8"/>
<comment type="caution">
    <text evidence="1">The sequence shown here is derived from an EMBL/GenBank/DDBJ whole genome shotgun (WGS) entry which is preliminary data.</text>
</comment>
<keyword evidence="2" id="KW-1185">Reference proteome</keyword>
<gene>
    <name evidence="1" type="ORF">Gotri_002663</name>
</gene>
<organism evidence="1 2">
    <name type="scientific">Gossypium trilobum</name>
    <dbReference type="NCBI Taxonomy" id="34281"/>
    <lineage>
        <taxon>Eukaryota</taxon>
        <taxon>Viridiplantae</taxon>
        <taxon>Streptophyta</taxon>
        <taxon>Embryophyta</taxon>
        <taxon>Tracheophyta</taxon>
        <taxon>Spermatophyta</taxon>
        <taxon>Magnoliopsida</taxon>
        <taxon>eudicotyledons</taxon>
        <taxon>Gunneridae</taxon>
        <taxon>Pentapetalae</taxon>
        <taxon>rosids</taxon>
        <taxon>malvids</taxon>
        <taxon>Malvales</taxon>
        <taxon>Malvaceae</taxon>
        <taxon>Malvoideae</taxon>
        <taxon>Gossypium</taxon>
    </lineage>
</organism>
<protein>
    <submittedName>
        <fullName evidence="1">Uncharacterized protein</fullName>
    </submittedName>
</protein>
<proteinExistence type="predicted"/>
<reference evidence="1 2" key="1">
    <citation type="journal article" date="2019" name="Genome Biol. Evol.">
        <title>Insights into the evolution of the New World diploid cottons (Gossypium, subgenus Houzingenia) based on genome sequencing.</title>
        <authorList>
            <person name="Grover C.E."/>
            <person name="Arick M.A. 2nd"/>
            <person name="Thrash A."/>
            <person name="Conover J.L."/>
            <person name="Sanders W.S."/>
            <person name="Peterson D.G."/>
            <person name="Frelichowski J.E."/>
            <person name="Scheffler J.A."/>
            <person name="Scheffler B.E."/>
            <person name="Wendel J.F."/>
        </authorList>
    </citation>
    <scope>NUCLEOTIDE SEQUENCE [LARGE SCALE GENOMIC DNA]</scope>
    <source>
        <strain evidence="1">8</strain>
        <tissue evidence="1">Leaf</tissue>
    </source>
</reference>
<sequence length="21" mass="2308">MFSINPQLLELAVNSAKATIF</sequence>
<evidence type="ECO:0000313" key="2">
    <source>
        <dbReference type="Proteomes" id="UP000593568"/>
    </source>
</evidence>
<dbReference type="EMBL" id="JABEZW010000012">
    <property type="protein sequence ID" value="MBA0781773.1"/>
    <property type="molecule type" value="Genomic_DNA"/>
</dbReference>